<dbReference type="Gene3D" id="3.40.50.1370">
    <property type="entry name" value="Aspartate/ornithine carbamoyltransferase"/>
    <property type="match status" value="2"/>
</dbReference>
<dbReference type="SUPFAM" id="SSF53671">
    <property type="entry name" value="Aspartate/ornithine carbamoyltransferase"/>
    <property type="match status" value="1"/>
</dbReference>
<name>A0A2H0FMR5_9BACT</name>
<dbReference type="PRINTS" id="PR00100">
    <property type="entry name" value="AOTCASE"/>
</dbReference>
<dbReference type="Proteomes" id="UP000230778">
    <property type="component" value="Unassembled WGS sequence"/>
</dbReference>
<dbReference type="InterPro" id="IPR002292">
    <property type="entry name" value="Orn/put_carbamltrans"/>
</dbReference>
<dbReference type="InterPro" id="IPR036901">
    <property type="entry name" value="Asp/Orn_carbamoylTrfase_sf"/>
</dbReference>
<dbReference type="PROSITE" id="PS00097">
    <property type="entry name" value="CARBAMOYLTRANSFERASE"/>
    <property type="match status" value="1"/>
</dbReference>
<dbReference type="InterPro" id="IPR006132">
    <property type="entry name" value="Asp/Orn_carbamoyltranf_P-bd"/>
</dbReference>
<sequence>MPKHLRTCQDLTRDEIWKIFELAKDLKEKQKSGQSHKLLDGKSLAMIFQKPSTRTRVSFETAMTQLGGHALYLSSTDLQLSRGESIEDTARTLSSYVDGILARVFDHYDIVKLAENSSVPVINGLSNDFHPCQALTDLFTIWEKKGTPHQNFGGRLTIAFL</sequence>
<dbReference type="AlphaFoldDB" id="A0A2H0FMR5"/>
<comment type="caution">
    <text evidence="3">The sequence shown here is derived from an EMBL/GenBank/DDBJ whole genome shotgun (WGS) entry which is preliminary data.</text>
</comment>
<keyword evidence="1 3" id="KW-0808">Transferase</keyword>
<dbReference type="PANTHER" id="PTHR45753">
    <property type="entry name" value="ORNITHINE CARBAMOYLTRANSFERASE, MITOCHONDRIAL"/>
    <property type="match status" value="1"/>
</dbReference>
<dbReference type="GO" id="GO:0019240">
    <property type="term" value="P:citrulline biosynthetic process"/>
    <property type="evidence" value="ECO:0007669"/>
    <property type="project" value="TreeGrafter"/>
</dbReference>
<accession>A0A2H0FMR5</accession>
<organism evidence="3 4">
    <name type="scientific">Candidatus Nealsonbacteria bacterium CG18_big_fil_WC_8_21_14_2_50_37_10</name>
    <dbReference type="NCBI Taxonomy" id="1974717"/>
    <lineage>
        <taxon>Bacteria</taxon>
        <taxon>Candidatus Nealsoniibacteriota</taxon>
    </lineage>
</organism>
<protein>
    <submittedName>
        <fullName evidence="3">Ornithine carbamoyltransferase</fullName>
    </submittedName>
</protein>
<dbReference type="GO" id="GO:0004585">
    <property type="term" value="F:ornithine carbamoyltransferase activity"/>
    <property type="evidence" value="ECO:0007669"/>
    <property type="project" value="TreeGrafter"/>
</dbReference>
<dbReference type="PANTHER" id="PTHR45753:SF3">
    <property type="entry name" value="ORNITHINE TRANSCARBAMYLASE, MITOCHONDRIAL"/>
    <property type="match status" value="1"/>
</dbReference>
<dbReference type="EMBL" id="PCUC01000059">
    <property type="protein sequence ID" value="PIQ07170.1"/>
    <property type="molecule type" value="Genomic_DNA"/>
</dbReference>
<dbReference type="InterPro" id="IPR006130">
    <property type="entry name" value="Asp/Orn_carbamoylTrfase"/>
</dbReference>
<dbReference type="PRINTS" id="PR00102">
    <property type="entry name" value="OTCASE"/>
</dbReference>
<gene>
    <name evidence="3" type="ORF">COW72_01135</name>
</gene>
<evidence type="ECO:0000313" key="3">
    <source>
        <dbReference type="EMBL" id="PIQ07170.1"/>
    </source>
</evidence>
<dbReference type="GO" id="GO:0042450">
    <property type="term" value="P:L-arginine biosynthetic process via ornithine"/>
    <property type="evidence" value="ECO:0007669"/>
    <property type="project" value="TreeGrafter"/>
</dbReference>
<evidence type="ECO:0000259" key="2">
    <source>
        <dbReference type="Pfam" id="PF02729"/>
    </source>
</evidence>
<feature type="domain" description="Aspartate/ornithine carbamoyltransferase carbamoyl-P binding" evidence="2">
    <location>
        <begin position="3"/>
        <end position="143"/>
    </location>
</feature>
<evidence type="ECO:0000313" key="4">
    <source>
        <dbReference type="Proteomes" id="UP000230778"/>
    </source>
</evidence>
<dbReference type="Pfam" id="PF02729">
    <property type="entry name" value="OTCace_N"/>
    <property type="match status" value="1"/>
</dbReference>
<evidence type="ECO:0000256" key="1">
    <source>
        <dbReference type="ARBA" id="ARBA00022679"/>
    </source>
</evidence>
<proteinExistence type="predicted"/>
<feature type="non-terminal residue" evidence="3">
    <location>
        <position position="161"/>
    </location>
</feature>
<dbReference type="GO" id="GO:0016597">
    <property type="term" value="F:amino acid binding"/>
    <property type="evidence" value="ECO:0007669"/>
    <property type="project" value="InterPro"/>
</dbReference>
<reference evidence="3 4" key="1">
    <citation type="submission" date="2017-09" db="EMBL/GenBank/DDBJ databases">
        <title>Depth-based differentiation of microbial function through sediment-hosted aquifers and enrichment of novel symbionts in the deep terrestrial subsurface.</title>
        <authorList>
            <person name="Probst A.J."/>
            <person name="Ladd B."/>
            <person name="Jarett J.K."/>
            <person name="Geller-Mcgrath D.E."/>
            <person name="Sieber C.M."/>
            <person name="Emerson J.B."/>
            <person name="Anantharaman K."/>
            <person name="Thomas B.C."/>
            <person name="Malmstrom R."/>
            <person name="Stieglmeier M."/>
            <person name="Klingl A."/>
            <person name="Woyke T."/>
            <person name="Ryan C.M."/>
            <person name="Banfield J.F."/>
        </authorList>
    </citation>
    <scope>NUCLEOTIDE SEQUENCE [LARGE SCALE GENOMIC DNA]</scope>
    <source>
        <strain evidence="3">CG18_big_fil_WC_8_21_14_2_50_37_10</strain>
    </source>
</reference>